<evidence type="ECO:0000256" key="1">
    <source>
        <dbReference type="SAM" id="Coils"/>
    </source>
</evidence>
<organism evidence="3 4">
    <name type="scientific">Citrullus colocynthis</name>
    <name type="common">colocynth</name>
    <dbReference type="NCBI Taxonomy" id="252529"/>
    <lineage>
        <taxon>Eukaryota</taxon>
        <taxon>Viridiplantae</taxon>
        <taxon>Streptophyta</taxon>
        <taxon>Embryophyta</taxon>
        <taxon>Tracheophyta</taxon>
        <taxon>Spermatophyta</taxon>
        <taxon>Magnoliopsida</taxon>
        <taxon>eudicotyledons</taxon>
        <taxon>Gunneridae</taxon>
        <taxon>Pentapetalae</taxon>
        <taxon>rosids</taxon>
        <taxon>fabids</taxon>
        <taxon>Cucurbitales</taxon>
        <taxon>Cucurbitaceae</taxon>
        <taxon>Benincaseae</taxon>
        <taxon>Citrullus</taxon>
    </lineage>
</organism>
<evidence type="ECO:0000256" key="2">
    <source>
        <dbReference type="SAM" id="MobiDB-lite"/>
    </source>
</evidence>
<protein>
    <submittedName>
        <fullName evidence="3">Uncharacterized protein</fullName>
    </submittedName>
</protein>
<evidence type="ECO:0000313" key="4">
    <source>
        <dbReference type="Proteomes" id="UP001642487"/>
    </source>
</evidence>
<reference evidence="3 4" key="1">
    <citation type="submission" date="2024-03" db="EMBL/GenBank/DDBJ databases">
        <authorList>
            <person name="Gkanogiannis A."/>
            <person name="Becerra Lopez-Lavalle L."/>
        </authorList>
    </citation>
    <scope>NUCLEOTIDE SEQUENCE [LARGE SCALE GENOMIC DNA]</scope>
</reference>
<sequence length="344" mass="38681">MIRARSCSSAASSSMNSRFSLVTFICQGIETGVSASVLVYNLQSELAMKYLDLASRPSVAVTMRQQGQYSDSGLGSYSVSQMHHVSSQRVEQSHPDPFEGRLEAFTPEREHSYVASKNEDQWRWERDDSKMPNSIASHMFNEGQGGDATRSYFQGQRPNPKLVLEKGSNSDPRSQSHGKSMESRFGDSPLPQNFDGLEQKFIDDIIKLAKEQNDAEDEENARHRERIMAINAQYEEQLAALRARHAGRRDELLRRESSARQHQYQKGIMDHYPNGGIGPGDPRGNSGVTTLAASGQTHKNYESEHFDSFRERARFLGNSARDPNLDPRGSYPGGRVYDTGSRYY</sequence>
<feature type="region of interest" description="Disordered" evidence="2">
    <location>
        <begin position="139"/>
        <end position="195"/>
    </location>
</feature>
<gene>
    <name evidence="3" type="ORF">CITCOLO1_LOCUS6016</name>
</gene>
<feature type="coiled-coil region" evidence="1">
    <location>
        <begin position="206"/>
        <end position="251"/>
    </location>
</feature>
<name>A0ABP0Y5S4_9ROSI</name>
<feature type="compositionally biased region" description="Polar residues" evidence="2">
    <location>
        <begin position="167"/>
        <end position="178"/>
    </location>
</feature>
<dbReference type="EMBL" id="OZ021736">
    <property type="protein sequence ID" value="CAK9314270.1"/>
    <property type="molecule type" value="Genomic_DNA"/>
</dbReference>
<dbReference type="PANTHER" id="PTHR34210:SF1">
    <property type="entry name" value="OS03G0274700 PROTEIN"/>
    <property type="match status" value="1"/>
</dbReference>
<proteinExistence type="predicted"/>
<evidence type="ECO:0000313" key="3">
    <source>
        <dbReference type="EMBL" id="CAK9314270.1"/>
    </source>
</evidence>
<accession>A0ABP0Y5S4</accession>
<dbReference type="Proteomes" id="UP001642487">
    <property type="component" value="Chromosome 2"/>
</dbReference>
<keyword evidence="4" id="KW-1185">Reference proteome</keyword>
<feature type="region of interest" description="Disordered" evidence="2">
    <location>
        <begin position="317"/>
        <end position="344"/>
    </location>
</feature>
<dbReference type="PANTHER" id="PTHR34210">
    <property type="entry name" value="OS01G0252900 PROTEIN"/>
    <property type="match status" value="1"/>
</dbReference>
<keyword evidence="1" id="KW-0175">Coiled coil</keyword>